<protein>
    <submittedName>
        <fullName evidence="1">Uncharacterized protein</fullName>
    </submittedName>
</protein>
<dbReference type="AlphaFoldDB" id="A0A9D4LLF8"/>
<dbReference type="Proteomes" id="UP000828390">
    <property type="component" value="Unassembled WGS sequence"/>
</dbReference>
<gene>
    <name evidence="1" type="ORF">DPMN_023077</name>
</gene>
<evidence type="ECO:0000313" key="1">
    <source>
        <dbReference type="EMBL" id="KAH3860185.1"/>
    </source>
</evidence>
<accession>A0A9D4LLF8</accession>
<organism evidence="1 2">
    <name type="scientific">Dreissena polymorpha</name>
    <name type="common">Zebra mussel</name>
    <name type="synonym">Mytilus polymorpha</name>
    <dbReference type="NCBI Taxonomy" id="45954"/>
    <lineage>
        <taxon>Eukaryota</taxon>
        <taxon>Metazoa</taxon>
        <taxon>Spiralia</taxon>
        <taxon>Lophotrochozoa</taxon>
        <taxon>Mollusca</taxon>
        <taxon>Bivalvia</taxon>
        <taxon>Autobranchia</taxon>
        <taxon>Heteroconchia</taxon>
        <taxon>Euheterodonta</taxon>
        <taxon>Imparidentia</taxon>
        <taxon>Neoheterodontei</taxon>
        <taxon>Myida</taxon>
        <taxon>Dreissenoidea</taxon>
        <taxon>Dreissenidae</taxon>
        <taxon>Dreissena</taxon>
    </lineage>
</organism>
<name>A0A9D4LLF8_DREPO</name>
<proteinExistence type="predicted"/>
<comment type="caution">
    <text evidence="1">The sequence shown here is derived from an EMBL/GenBank/DDBJ whole genome shotgun (WGS) entry which is preliminary data.</text>
</comment>
<reference evidence="1" key="1">
    <citation type="journal article" date="2019" name="bioRxiv">
        <title>The Genome of the Zebra Mussel, Dreissena polymorpha: A Resource for Invasive Species Research.</title>
        <authorList>
            <person name="McCartney M.A."/>
            <person name="Auch B."/>
            <person name="Kono T."/>
            <person name="Mallez S."/>
            <person name="Zhang Y."/>
            <person name="Obille A."/>
            <person name="Becker A."/>
            <person name="Abrahante J.E."/>
            <person name="Garbe J."/>
            <person name="Badalamenti J.P."/>
            <person name="Herman A."/>
            <person name="Mangelson H."/>
            <person name="Liachko I."/>
            <person name="Sullivan S."/>
            <person name="Sone E.D."/>
            <person name="Koren S."/>
            <person name="Silverstein K.A.T."/>
            <person name="Beckman K.B."/>
            <person name="Gohl D.M."/>
        </authorList>
    </citation>
    <scope>NUCLEOTIDE SEQUENCE</scope>
    <source>
        <strain evidence="1">Duluth1</strain>
        <tissue evidence="1">Whole animal</tissue>
    </source>
</reference>
<evidence type="ECO:0000313" key="2">
    <source>
        <dbReference type="Proteomes" id="UP000828390"/>
    </source>
</evidence>
<dbReference type="EMBL" id="JAIWYP010000002">
    <property type="protein sequence ID" value="KAH3860185.1"/>
    <property type="molecule type" value="Genomic_DNA"/>
</dbReference>
<reference evidence="1" key="2">
    <citation type="submission" date="2020-11" db="EMBL/GenBank/DDBJ databases">
        <authorList>
            <person name="McCartney M.A."/>
            <person name="Auch B."/>
            <person name="Kono T."/>
            <person name="Mallez S."/>
            <person name="Becker A."/>
            <person name="Gohl D.M."/>
            <person name="Silverstein K.A.T."/>
            <person name="Koren S."/>
            <person name="Bechman K.B."/>
            <person name="Herman A."/>
            <person name="Abrahante J.E."/>
            <person name="Garbe J."/>
        </authorList>
    </citation>
    <scope>NUCLEOTIDE SEQUENCE</scope>
    <source>
        <strain evidence="1">Duluth1</strain>
        <tissue evidence="1">Whole animal</tissue>
    </source>
</reference>
<sequence>MGLLLTNKCCSHVPDVLIGLVIRVGDAGHSLQTFMLRCLYNAFCVRVKRPGLAAAE</sequence>
<keyword evidence="2" id="KW-1185">Reference proteome</keyword>